<evidence type="ECO:0000256" key="12">
    <source>
        <dbReference type="ARBA" id="ARBA00023180"/>
    </source>
</evidence>
<dbReference type="CDD" id="cd00087">
    <property type="entry name" value="FReD"/>
    <property type="match status" value="1"/>
</dbReference>
<gene>
    <name evidence="16" type="ORF">NDU88_012008</name>
</gene>
<dbReference type="InterPro" id="IPR014716">
    <property type="entry name" value="Fibrinogen_a/b/g_C_1"/>
</dbReference>
<feature type="region of interest" description="Disordered" evidence="13">
    <location>
        <begin position="52"/>
        <end position="184"/>
    </location>
</feature>
<dbReference type="GO" id="GO:0030246">
    <property type="term" value="F:carbohydrate binding"/>
    <property type="evidence" value="ECO:0007669"/>
    <property type="project" value="UniProtKB-KW"/>
</dbReference>
<evidence type="ECO:0000313" key="16">
    <source>
        <dbReference type="EMBL" id="KAJ1145724.1"/>
    </source>
</evidence>
<evidence type="ECO:0000256" key="8">
    <source>
        <dbReference type="ARBA" id="ARBA00022837"/>
    </source>
</evidence>
<evidence type="ECO:0000256" key="6">
    <source>
        <dbReference type="ARBA" id="ARBA00022734"/>
    </source>
</evidence>
<dbReference type="FunFam" id="3.90.215.10:FF:000001">
    <property type="entry name" value="Tenascin isoform 1"/>
    <property type="match status" value="1"/>
</dbReference>
<dbReference type="InterPro" id="IPR008160">
    <property type="entry name" value="Collagen"/>
</dbReference>
<keyword evidence="9" id="KW-0391">Immunity</keyword>
<protein>
    <recommendedName>
        <fullName evidence="15">Fibrinogen C-terminal domain-containing protein</fullName>
    </recommendedName>
</protein>
<dbReference type="Gene3D" id="3.90.215.10">
    <property type="entry name" value="Gamma Fibrinogen, chain A, domain 1"/>
    <property type="match status" value="1"/>
</dbReference>
<keyword evidence="8" id="KW-0106">Calcium</keyword>
<dbReference type="InterPro" id="IPR002181">
    <property type="entry name" value="Fibrinogen_a/b/g_C_dom"/>
</dbReference>
<dbReference type="Pfam" id="PF01391">
    <property type="entry name" value="Collagen"/>
    <property type="match status" value="1"/>
</dbReference>
<evidence type="ECO:0000256" key="5">
    <source>
        <dbReference type="ARBA" id="ARBA00022729"/>
    </source>
</evidence>
<feature type="chain" id="PRO_5043507621" description="Fibrinogen C-terminal domain-containing protein" evidence="14">
    <location>
        <begin position="23"/>
        <end position="396"/>
    </location>
</feature>
<dbReference type="Proteomes" id="UP001066276">
    <property type="component" value="Chromosome 6"/>
</dbReference>
<keyword evidence="11" id="KW-1015">Disulfide bond</keyword>
<evidence type="ECO:0000256" key="3">
    <source>
        <dbReference type="ARBA" id="ARBA00022588"/>
    </source>
</evidence>
<keyword evidence="7" id="KW-0677">Repeat</keyword>
<dbReference type="EMBL" id="JANPWB010000010">
    <property type="protein sequence ID" value="KAJ1145724.1"/>
    <property type="molecule type" value="Genomic_DNA"/>
</dbReference>
<dbReference type="SUPFAM" id="SSF56496">
    <property type="entry name" value="Fibrinogen C-terminal domain-like"/>
    <property type="match status" value="1"/>
</dbReference>
<dbReference type="PANTHER" id="PTHR19143:SF433">
    <property type="entry name" value="FICOLIN-2"/>
    <property type="match status" value="1"/>
</dbReference>
<dbReference type="GO" id="GO:0005581">
    <property type="term" value="C:collagen trimer"/>
    <property type="evidence" value="ECO:0007669"/>
    <property type="project" value="UniProtKB-KW"/>
</dbReference>
<dbReference type="GO" id="GO:0005615">
    <property type="term" value="C:extracellular space"/>
    <property type="evidence" value="ECO:0007669"/>
    <property type="project" value="TreeGrafter"/>
</dbReference>
<name>A0AAV7QYZ8_PLEWA</name>
<proteinExistence type="predicted"/>
<evidence type="ECO:0000256" key="11">
    <source>
        <dbReference type="ARBA" id="ARBA00023157"/>
    </source>
</evidence>
<evidence type="ECO:0000256" key="9">
    <source>
        <dbReference type="ARBA" id="ARBA00022859"/>
    </source>
</evidence>
<dbReference type="Pfam" id="PF00147">
    <property type="entry name" value="Fibrinogen_C"/>
    <property type="match status" value="1"/>
</dbReference>
<keyword evidence="6" id="KW-0430">Lectin</keyword>
<dbReference type="SMART" id="SM00186">
    <property type="entry name" value="FBG"/>
    <property type="match status" value="1"/>
</dbReference>
<comment type="caution">
    <text evidence="16">The sequence shown here is derived from an EMBL/GenBank/DDBJ whole genome shotgun (WGS) entry which is preliminary data.</text>
</comment>
<dbReference type="PROSITE" id="PS00514">
    <property type="entry name" value="FIBRINOGEN_C_1"/>
    <property type="match status" value="1"/>
</dbReference>
<evidence type="ECO:0000256" key="1">
    <source>
        <dbReference type="ARBA" id="ARBA00004613"/>
    </source>
</evidence>
<evidence type="ECO:0000313" key="17">
    <source>
        <dbReference type="Proteomes" id="UP001066276"/>
    </source>
</evidence>
<evidence type="ECO:0000256" key="4">
    <source>
        <dbReference type="ARBA" id="ARBA00022723"/>
    </source>
</evidence>
<keyword evidence="17" id="KW-1185">Reference proteome</keyword>
<reference evidence="16" key="1">
    <citation type="journal article" date="2022" name="bioRxiv">
        <title>Sequencing and chromosome-scale assembly of the giantPleurodeles waltlgenome.</title>
        <authorList>
            <person name="Brown T."/>
            <person name="Elewa A."/>
            <person name="Iarovenko S."/>
            <person name="Subramanian E."/>
            <person name="Araus A.J."/>
            <person name="Petzold A."/>
            <person name="Susuki M."/>
            <person name="Suzuki K.-i.T."/>
            <person name="Hayashi T."/>
            <person name="Toyoda A."/>
            <person name="Oliveira C."/>
            <person name="Osipova E."/>
            <person name="Leigh N.D."/>
            <person name="Simon A."/>
            <person name="Yun M.H."/>
        </authorList>
    </citation>
    <scope>NUCLEOTIDE SEQUENCE</scope>
    <source>
        <strain evidence="16">20211129_DDA</strain>
        <tissue evidence="16">Liver</tissue>
    </source>
</reference>
<dbReference type="GO" id="GO:0001867">
    <property type="term" value="P:complement activation, lectin pathway"/>
    <property type="evidence" value="ECO:0007669"/>
    <property type="project" value="TreeGrafter"/>
</dbReference>
<organism evidence="16 17">
    <name type="scientific">Pleurodeles waltl</name>
    <name type="common">Iberian ribbed newt</name>
    <dbReference type="NCBI Taxonomy" id="8319"/>
    <lineage>
        <taxon>Eukaryota</taxon>
        <taxon>Metazoa</taxon>
        <taxon>Chordata</taxon>
        <taxon>Craniata</taxon>
        <taxon>Vertebrata</taxon>
        <taxon>Euteleostomi</taxon>
        <taxon>Amphibia</taxon>
        <taxon>Batrachia</taxon>
        <taxon>Caudata</taxon>
        <taxon>Salamandroidea</taxon>
        <taxon>Salamandridae</taxon>
        <taxon>Pleurodelinae</taxon>
        <taxon>Pleurodeles</taxon>
    </lineage>
</organism>
<dbReference type="PROSITE" id="PS51406">
    <property type="entry name" value="FIBRINOGEN_C_2"/>
    <property type="match status" value="1"/>
</dbReference>
<accession>A0AAV7QYZ8</accession>
<keyword evidence="5 14" id="KW-0732">Signal</keyword>
<keyword evidence="12" id="KW-0325">Glycoprotein</keyword>
<keyword evidence="2" id="KW-0964">Secreted</keyword>
<dbReference type="GO" id="GO:0003823">
    <property type="term" value="F:antigen binding"/>
    <property type="evidence" value="ECO:0007669"/>
    <property type="project" value="TreeGrafter"/>
</dbReference>
<dbReference type="InterPro" id="IPR050373">
    <property type="entry name" value="Fibrinogen_C-term_domain"/>
</dbReference>
<keyword evidence="10" id="KW-0176">Collagen</keyword>
<dbReference type="PANTHER" id="PTHR19143">
    <property type="entry name" value="FIBRINOGEN/TENASCIN/ANGIOPOEITIN"/>
    <property type="match status" value="1"/>
</dbReference>
<evidence type="ECO:0000256" key="10">
    <source>
        <dbReference type="ARBA" id="ARBA00023119"/>
    </source>
</evidence>
<keyword evidence="4" id="KW-0479">Metal-binding</keyword>
<evidence type="ECO:0000256" key="7">
    <source>
        <dbReference type="ARBA" id="ARBA00022737"/>
    </source>
</evidence>
<evidence type="ECO:0000256" key="14">
    <source>
        <dbReference type="SAM" id="SignalP"/>
    </source>
</evidence>
<feature type="domain" description="Fibrinogen C-terminal" evidence="15">
    <location>
        <begin position="179"/>
        <end position="396"/>
    </location>
</feature>
<feature type="signal peptide" evidence="14">
    <location>
        <begin position="1"/>
        <end position="22"/>
    </location>
</feature>
<feature type="compositionally biased region" description="Low complexity" evidence="13">
    <location>
        <begin position="140"/>
        <end position="156"/>
    </location>
</feature>
<dbReference type="GO" id="GO:0046872">
    <property type="term" value="F:metal ion binding"/>
    <property type="evidence" value="ECO:0007669"/>
    <property type="project" value="UniProtKB-KW"/>
</dbReference>
<comment type="subcellular location">
    <subcellularLocation>
        <location evidence="1">Secreted</location>
    </subcellularLocation>
</comment>
<evidence type="ECO:0000256" key="13">
    <source>
        <dbReference type="SAM" id="MobiDB-lite"/>
    </source>
</evidence>
<dbReference type="AlphaFoldDB" id="A0AAV7QYZ8"/>
<sequence>MTCLTPTNLIVFWWMATVVCHATDTCPDIKIIGLGEQDKLAVLQGCPGFPGAPGAKGETGPPGVNGEKGDQGICGEMGPAGETGQKGDPGIPGEVGPPGATGAKGEQGIAGIPGAPGSKGEKGDSGLPGGPTGETGQKGEPGIAGAAGPPGATGANGEQGIAGIPGLPGSKGDKGDSCEPSTTGARNCKELLQKGTILSGWYTIYPEDGKTMTVFCDMDTDGGGWIVFQRRVDGSVDFFRDWNMYKRGFGNRLTEFWLGNDNLHYLTSLGIYELRIDLKDFERNSSFAKYSAFKIAGESEKYKLIYEAFTDGNAGNSLVVHQNQPFSTIDRDNDSSTGRCAEGHKGGWWYNNCHRANLNGLYLGGKHSSYADGINWYNGKGYNYSYKTCEMKFRPV</sequence>
<dbReference type="NCBIfam" id="NF040941">
    <property type="entry name" value="GGGWT_bact"/>
    <property type="match status" value="1"/>
</dbReference>
<dbReference type="GO" id="GO:0005102">
    <property type="term" value="F:signaling receptor binding"/>
    <property type="evidence" value="ECO:0007669"/>
    <property type="project" value="TreeGrafter"/>
</dbReference>
<dbReference type="InterPro" id="IPR020837">
    <property type="entry name" value="Fibrinogen_CS"/>
</dbReference>
<dbReference type="GO" id="GO:0097367">
    <property type="term" value="F:carbohydrate derivative binding"/>
    <property type="evidence" value="ECO:0007669"/>
    <property type="project" value="TreeGrafter"/>
</dbReference>
<evidence type="ECO:0000256" key="2">
    <source>
        <dbReference type="ARBA" id="ARBA00022525"/>
    </source>
</evidence>
<keyword evidence="3" id="KW-0399">Innate immunity</keyword>
<evidence type="ECO:0000259" key="15">
    <source>
        <dbReference type="PROSITE" id="PS51406"/>
    </source>
</evidence>
<dbReference type="InterPro" id="IPR036056">
    <property type="entry name" value="Fibrinogen-like_C"/>
</dbReference>